<dbReference type="AlphaFoldDB" id="A0A848D8F8"/>
<evidence type="ECO:0000313" key="2">
    <source>
        <dbReference type="Proteomes" id="UP000583419"/>
    </source>
</evidence>
<evidence type="ECO:0000313" key="1">
    <source>
        <dbReference type="EMBL" id="NMF03117.1"/>
    </source>
</evidence>
<proteinExistence type="predicted"/>
<comment type="caution">
    <text evidence="1">The sequence shown here is derived from an EMBL/GenBank/DDBJ whole genome shotgun (WGS) entry which is preliminary data.</text>
</comment>
<sequence>MMVDRPVIFTDFDGVLNAFPDDKIQRRGGVGHTVWLKSDDRRAILYSEERAFQLTGNRVVNVPVGHFRIHWSRELVNAIHALAVDGVAEVNWLTTWQPYCDRILDPVLGWDYTLEHTIQWYGPVTGEGRLTGKFEQICSRLRFERRQNDPSPLIWLDDEECHAVARARLEELRPAAPVLMVRPDERIGVSRRQWSLIQDFISHPRTYALVTLDEEPTIRRHTGHCGL</sequence>
<protein>
    <submittedName>
        <fullName evidence="1">Uncharacterized protein</fullName>
    </submittedName>
</protein>
<name>A0A848D8F8_9BIFI</name>
<gene>
    <name evidence="1" type="ORF">HF843_08100</name>
</gene>
<accession>A0A848D8F8</accession>
<reference evidence="1 2" key="1">
    <citation type="submission" date="2020-04" db="EMBL/GenBank/DDBJ databases">
        <authorList>
            <person name="Hitch T.C.A."/>
            <person name="Wylensek D."/>
            <person name="Clavel T."/>
        </authorList>
    </citation>
    <scope>NUCLEOTIDE SEQUENCE [LARGE SCALE GENOMIC DNA]</scope>
    <source>
        <strain evidence="1 2">WCA-130-P53-4B</strain>
    </source>
</reference>
<dbReference type="Proteomes" id="UP000583419">
    <property type="component" value="Unassembled WGS sequence"/>
</dbReference>
<organism evidence="1 2">
    <name type="scientific">Bifidobacterium boum</name>
    <dbReference type="NCBI Taxonomy" id="78343"/>
    <lineage>
        <taxon>Bacteria</taxon>
        <taxon>Bacillati</taxon>
        <taxon>Actinomycetota</taxon>
        <taxon>Actinomycetes</taxon>
        <taxon>Bifidobacteriales</taxon>
        <taxon>Bifidobacteriaceae</taxon>
        <taxon>Bifidobacterium</taxon>
    </lineage>
</organism>
<dbReference type="EMBL" id="JABAGJ010000013">
    <property type="protein sequence ID" value="NMF03117.1"/>
    <property type="molecule type" value="Genomic_DNA"/>
</dbReference>